<keyword evidence="5 8" id="KW-1133">Transmembrane helix</keyword>
<dbReference type="Proteomes" id="UP000199202">
    <property type="component" value="Unassembled WGS sequence"/>
</dbReference>
<keyword evidence="3" id="KW-1003">Cell membrane</keyword>
<dbReference type="EMBL" id="FNDJ01000013">
    <property type="protein sequence ID" value="SDJ92073.1"/>
    <property type="molecule type" value="Genomic_DNA"/>
</dbReference>
<feature type="transmembrane region" description="Helical" evidence="8">
    <location>
        <begin position="105"/>
        <end position="126"/>
    </location>
</feature>
<feature type="transmembrane region" description="Helical" evidence="8">
    <location>
        <begin position="75"/>
        <end position="93"/>
    </location>
</feature>
<protein>
    <submittedName>
        <fullName evidence="9">Putative oxidoreductase</fullName>
    </submittedName>
</protein>
<accession>A0A1G8XNK3</accession>
<evidence type="ECO:0000256" key="7">
    <source>
        <dbReference type="SAM" id="MobiDB-lite"/>
    </source>
</evidence>
<dbReference type="PANTHER" id="PTHR33452:SF1">
    <property type="entry name" value="INNER MEMBRANE PROTEIN YPHA-RELATED"/>
    <property type="match status" value="1"/>
</dbReference>
<keyword evidence="6 8" id="KW-0472">Membrane</keyword>
<dbReference type="Pfam" id="PF07681">
    <property type="entry name" value="DoxX"/>
    <property type="match status" value="1"/>
</dbReference>
<evidence type="ECO:0000313" key="10">
    <source>
        <dbReference type="Proteomes" id="UP000199202"/>
    </source>
</evidence>
<gene>
    <name evidence="9" type="ORF">SAMN05421869_11325</name>
</gene>
<dbReference type="RefSeq" id="WP_090937188.1">
    <property type="nucleotide sequence ID" value="NZ_FNDJ01000013.1"/>
</dbReference>
<comment type="similarity">
    <text evidence="2">Belongs to the DoxX family.</text>
</comment>
<dbReference type="OrthoDB" id="1122432at2"/>
<evidence type="ECO:0000256" key="6">
    <source>
        <dbReference type="ARBA" id="ARBA00023136"/>
    </source>
</evidence>
<dbReference type="AlphaFoldDB" id="A0A1G8XNK3"/>
<organism evidence="9 10">
    <name type="scientific">Nonomuraea jiangxiensis</name>
    <dbReference type="NCBI Taxonomy" id="633440"/>
    <lineage>
        <taxon>Bacteria</taxon>
        <taxon>Bacillati</taxon>
        <taxon>Actinomycetota</taxon>
        <taxon>Actinomycetes</taxon>
        <taxon>Streptosporangiales</taxon>
        <taxon>Streptosporangiaceae</taxon>
        <taxon>Nonomuraea</taxon>
    </lineage>
</organism>
<evidence type="ECO:0000256" key="3">
    <source>
        <dbReference type="ARBA" id="ARBA00022475"/>
    </source>
</evidence>
<dbReference type="GO" id="GO:0005886">
    <property type="term" value="C:plasma membrane"/>
    <property type="evidence" value="ECO:0007669"/>
    <property type="project" value="UniProtKB-SubCell"/>
</dbReference>
<dbReference type="InterPro" id="IPR051907">
    <property type="entry name" value="DoxX-like_oxidoreductase"/>
</dbReference>
<evidence type="ECO:0000256" key="2">
    <source>
        <dbReference type="ARBA" id="ARBA00006679"/>
    </source>
</evidence>
<feature type="transmembrane region" description="Helical" evidence="8">
    <location>
        <begin position="46"/>
        <end position="68"/>
    </location>
</feature>
<evidence type="ECO:0000256" key="8">
    <source>
        <dbReference type="SAM" id="Phobius"/>
    </source>
</evidence>
<comment type="subcellular location">
    <subcellularLocation>
        <location evidence="1">Cell membrane</location>
        <topology evidence="1">Multi-pass membrane protein</topology>
    </subcellularLocation>
</comment>
<reference evidence="9 10" key="1">
    <citation type="submission" date="2016-10" db="EMBL/GenBank/DDBJ databases">
        <authorList>
            <person name="de Groot N.N."/>
        </authorList>
    </citation>
    <scope>NUCLEOTIDE SEQUENCE [LARGE SCALE GENOMIC DNA]</scope>
    <source>
        <strain evidence="9 10">CGMCC 4.6533</strain>
    </source>
</reference>
<proteinExistence type="inferred from homology"/>
<dbReference type="STRING" id="633440.SAMN05421869_11325"/>
<dbReference type="InterPro" id="IPR032808">
    <property type="entry name" value="DoxX"/>
</dbReference>
<evidence type="ECO:0000256" key="5">
    <source>
        <dbReference type="ARBA" id="ARBA00022989"/>
    </source>
</evidence>
<evidence type="ECO:0000256" key="1">
    <source>
        <dbReference type="ARBA" id="ARBA00004651"/>
    </source>
</evidence>
<evidence type="ECO:0000256" key="4">
    <source>
        <dbReference type="ARBA" id="ARBA00022692"/>
    </source>
</evidence>
<feature type="transmembrane region" description="Helical" evidence="8">
    <location>
        <begin position="5"/>
        <end position="26"/>
    </location>
</feature>
<name>A0A1G8XNK3_9ACTN</name>
<feature type="region of interest" description="Disordered" evidence="7">
    <location>
        <begin position="149"/>
        <end position="215"/>
    </location>
</feature>
<sequence>MKRVLFDVAALITRLTTGVIFLVHGWEKWRSGFGATAQQFKDMGVAVPELATGYTTVVETIGGLLLIVGLLVRPVALLLFIGMLAAMTFVHGAEGVMTADNGWELAGALGALTLLFLTLGGGRLGLDGLFNAIFRRRAERRVAEEELAAHAPVRQVEPTQEGGPTTPAPTQPMERPHVPRQQAPSGSPRLNDQDMRDIDALIADEPPEHRKPPNR</sequence>
<keyword evidence="4 8" id="KW-0812">Transmembrane</keyword>
<dbReference type="PANTHER" id="PTHR33452">
    <property type="entry name" value="OXIDOREDUCTASE CATD-RELATED"/>
    <property type="match status" value="1"/>
</dbReference>
<evidence type="ECO:0000313" key="9">
    <source>
        <dbReference type="EMBL" id="SDJ92073.1"/>
    </source>
</evidence>
<feature type="compositionally biased region" description="Basic and acidic residues" evidence="7">
    <location>
        <begin position="206"/>
        <end position="215"/>
    </location>
</feature>
<keyword evidence="10" id="KW-1185">Reference proteome</keyword>